<dbReference type="Proteomes" id="UP000614469">
    <property type="component" value="Unassembled WGS sequence"/>
</dbReference>
<comment type="caution">
    <text evidence="2">The sequence shown here is derived from an EMBL/GenBank/DDBJ whole genome shotgun (WGS) entry which is preliminary data.</text>
</comment>
<dbReference type="SUPFAM" id="SSF52402">
    <property type="entry name" value="Adenine nucleotide alpha hydrolases-like"/>
    <property type="match status" value="1"/>
</dbReference>
<dbReference type="Pfam" id="PF02540">
    <property type="entry name" value="NAD_synthase"/>
    <property type="match status" value="1"/>
</dbReference>
<dbReference type="InterPro" id="IPR014729">
    <property type="entry name" value="Rossmann-like_a/b/a_fold"/>
</dbReference>
<organism evidence="2 3">
    <name type="scientific">Candidatus Desulfolinea nitratireducens</name>
    <dbReference type="NCBI Taxonomy" id="2841698"/>
    <lineage>
        <taxon>Bacteria</taxon>
        <taxon>Bacillati</taxon>
        <taxon>Chloroflexota</taxon>
        <taxon>Anaerolineae</taxon>
        <taxon>Anaerolineales</taxon>
        <taxon>Anaerolineales incertae sedis</taxon>
        <taxon>Candidatus Desulfolinea</taxon>
    </lineage>
</organism>
<dbReference type="GO" id="GO:0006163">
    <property type="term" value="P:purine nucleotide metabolic process"/>
    <property type="evidence" value="ECO:0007669"/>
    <property type="project" value="UniProtKB-ARBA"/>
</dbReference>
<proteinExistence type="predicted"/>
<dbReference type="NCBIfam" id="TIGR03573">
    <property type="entry name" value="WbuX"/>
    <property type="match status" value="1"/>
</dbReference>
<dbReference type="InterPro" id="IPR022310">
    <property type="entry name" value="NAD/GMP_synthase"/>
</dbReference>
<feature type="domain" description="NAD/GMP synthase" evidence="1">
    <location>
        <begin position="69"/>
        <end position="126"/>
    </location>
</feature>
<reference evidence="2 3" key="1">
    <citation type="submission" date="2020-08" db="EMBL/GenBank/DDBJ databases">
        <title>Bridging the membrane lipid divide: bacteria of the FCB group superphylum have the potential to synthesize archaeal ether lipids.</title>
        <authorList>
            <person name="Villanueva L."/>
            <person name="Von Meijenfeldt F.A.B."/>
            <person name="Westbye A.B."/>
            <person name="Yadav S."/>
            <person name="Hopmans E.C."/>
            <person name="Dutilh B.E."/>
            <person name="Sinninghe Damste J.S."/>
        </authorList>
    </citation>
    <scope>NUCLEOTIDE SEQUENCE [LARGE SCALE GENOMIC DNA]</scope>
    <source>
        <strain evidence="2">NIOZ-UU36</strain>
    </source>
</reference>
<name>A0A8J6TF04_9CHLR</name>
<accession>A0A8J6TF04</accession>
<evidence type="ECO:0000259" key="1">
    <source>
        <dbReference type="Pfam" id="PF02540"/>
    </source>
</evidence>
<evidence type="ECO:0000313" key="3">
    <source>
        <dbReference type="Proteomes" id="UP000614469"/>
    </source>
</evidence>
<gene>
    <name evidence="2" type="ORF">H8E29_08215</name>
</gene>
<protein>
    <submittedName>
        <fullName evidence="2">N-acetyl sugar amidotransferase</fullName>
    </submittedName>
</protein>
<dbReference type="AlphaFoldDB" id="A0A8J6TF04"/>
<evidence type="ECO:0000313" key="2">
    <source>
        <dbReference type="EMBL" id="MBC8335233.1"/>
    </source>
</evidence>
<sequence>MSENYQICTRCIMDTSDPNIVFDVNGVCNHCHDYDRLMVQKVMSGKAGAEYLEKLAEKIKRDGRNKPYDCLIGVSGGVDSTYVAYLVKEKMGLRPLAVHMDNGWDSELAVKNIEETLKRLEIDLHTEVLDWEEFRGLQAAFLKASTPDSEIPSDHAIWAVIGDLAEKLKVKYILSGFNVRTETHLPSAWSQGHFDWKYIRSIQKRFGDGKLKTFPHIPFLTYYRRLQTQKRVDILNYIDFNKTAAMTFLENELGWRYYGGKHHESIYTRFYQGYILPVKFGYDKRRSHLSSLICSEEIKRIDALEEIKKPTYAPSLLEEDREYVAKKLGLVQDGFEEIMSLPKKSFSDYPSYGRILESPFFKRSYDLMRDLYRLRQKKQHQVIPK</sequence>
<dbReference type="EMBL" id="JACNJN010000097">
    <property type="protein sequence ID" value="MBC8335233.1"/>
    <property type="molecule type" value="Genomic_DNA"/>
</dbReference>
<dbReference type="Gene3D" id="3.40.50.620">
    <property type="entry name" value="HUPs"/>
    <property type="match status" value="1"/>
</dbReference>
<dbReference type="InterPro" id="IPR020022">
    <property type="entry name" value="N-acetyl_sugar_amidoTrfase"/>
</dbReference>